<evidence type="ECO:0000313" key="17">
    <source>
        <dbReference type="EMBL" id="MBP1475380.1"/>
    </source>
</evidence>
<dbReference type="InterPro" id="IPR000531">
    <property type="entry name" value="Beta-barrel_TonB"/>
</dbReference>
<dbReference type="Proteomes" id="UP000823790">
    <property type="component" value="Unassembled WGS sequence"/>
</dbReference>
<feature type="compositionally biased region" description="Polar residues" evidence="13">
    <location>
        <begin position="28"/>
        <end position="48"/>
    </location>
</feature>
<evidence type="ECO:0000256" key="12">
    <source>
        <dbReference type="RuleBase" id="RU003357"/>
    </source>
</evidence>
<keyword evidence="8" id="KW-0406">Ion transport</keyword>
<evidence type="ECO:0000256" key="1">
    <source>
        <dbReference type="ARBA" id="ARBA00004571"/>
    </source>
</evidence>
<evidence type="ECO:0000256" key="10">
    <source>
        <dbReference type="ARBA" id="ARBA00023136"/>
    </source>
</evidence>
<organism evidence="17 18">
    <name type="scientific">Frateuria flava</name>
    <dbReference type="NCBI Taxonomy" id="2821489"/>
    <lineage>
        <taxon>Bacteria</taxon>
        <taxon>Pseudomonadati</taxon>
        <taxon>Pseudomonadota</taxon>
        <taxon>Gammaproteobacteria</taxon>
        <taxon>Lysobacterales</taxon>
        <taxon>Rhodanobacteraceae</taxon>
        <taxon>Frateuria</taxon>
    </lineage>
</organism>
<evidence type="ECO:0000256" key="8">
    <source>
        <dbReference type="ARBA" id="ARBA00023065"/>
    </source>
</evidence>
<evidence type="ECO:0000256" key="11">
    <source>
        <dbReference type="ARBA" id="ARBA00023237"/>
    </source>
</evidence>
<keyword evidence="17" id="KW-0675">Receptor</keyword>
<comment type="subcellular location">
    <subcellularLocation>
        <location evidence="1">Cell outer membrane</location>
        <topology evidence="1">Multi-pass membrane protein</topology>
    </subcellularLocation>
</comment>
<evidence type="ECO:0000256" key="6">
    <source>
        <dbReference type="ARBA" id="ARBA00022729"/>
    </source>
</evidence>
<comment type="similarity">
    <text evidence="12">Belongs to the TonB-dependent receptor family.</text>
</comment>
<evidence type="ECO:0000313" key="18">
    <source>
        <dbReference type="Proteomes" id="UP000823790"/>
    </source>
</evidence>
<keyword evidence="9 12" id="KW-0798">TonB box</keyword>
<evidence type="ECO:0000259" key="15">
    <source>
        <dbReference type="Pfam" id="PF00593"/>
    </source>
</evidence>
<comment type="caution">
    <text evidence="17">The sequence shown here is derived from an EMBL/GenBank/DDBJ whole genome shotgun (WGS) entry which is preliminary data.</text>
</comment>
<keyword evidence="11" id="KW-0998">Cell outer membrane</keyword>
<dbReference type="InterPro" id="IPR036942">
    <property type="entry name" value="Beta-barrel_TonB_sf"/>
</dbReference>
<evidence type="ECO:0000256" key="5">
    <source>
        <dbReference type="ARBA" id="ARBA00022692"/>
    </source>
</evidence>
<keyword evidence="18" id="KW-1185">Reference proteome</keyword>
<feature type="signal peptide" evidence="14">
    <location>
        <begin position="1"/>
        <end position="24"/>
    </location>
</feature>
<protein>
    <submittedName>
        <fullName evidence="17">TonB-dependent receptor</fullName>
    </submittedName>
</protein>
<reference evidence="17 18" key="1">
    <citation type="submission" date="2021-04" db="EMBL/GenBank/DDBJ databases">
        <authorList>
            <person name="Huq M.A."/>
        </authorList>
    </citation>
    <scope>NUCLEOTIDE SEQUENCE [LARGE SCALE GENOMIC DNA]</scope>
    <source>
        <strain evidence="17 18">MAH-13</strain>
    </source>
</reference>
<dbReference type="InterPro" id="IPR037066">
    <property type="entry name" value="Plug_dom_sf"/>
</dbReference>
<keyword evidence="4" id="KW-0410">Iron transport</keyword>
<evidence type="ECO:0000256" key="14">
    <source>
        <dbReference type="SAM" id="SignalP"/>
    </source>
</evidence>
<dbReference type="Pfam" id="PF00593">
    <property type="entry name" value="TonB_dep_Rec_b-barrel"/>
    <property type="match status" value="1"/>
</dbReference>
<dbReference type="Gene3D" id="2.170.130.10">
    <property type="entry name" value="TonB-dependent receptor, plug domain"/>
    <property type="match status" value="1"/>
</dbReference>
<keyword evidence="10 12" id="KW-0472">Membrane</keyword>
<keyword evidence="3" id="KW-1134">Transmembrane beta strand</keyword>
<gene>
    <name evidence="17" type="ORF">J7I44_13790</name>
</gene>
<dbReference type="InterPro" id="IPR039426">
    <property type="entry name" value="TonB-dep_rcpt-like"/>
</dbReference>
<dbReference type="InterPro" id="IPR012910">
    <property type="entry name" value="Plug_dom"/>
</dbReference>
<keyword evidence="6 14" id="KW-0732">Signal</keyword>
<evidence type="ECO:0000256" key="2">
    <source>
        <dbReference type="ARBA" id="ARBA00022448"/>
    </source>
</evidence>
<evidence type="ECO:0000259" key="16">
    <source>
        <dbReference type="Pfam" id="PF07715"/>
    </source>
</evidence>
<keyword evidence="5" id="KW-0812">Transmembrane</keyword>
<feature type="domain" description="TonB-dependent receptor plug" evidence="16">
    <location>
        <begin position="74"/>
        <end position="185"/>
    </location>
</feature>
<feature type="domain" description="TonB-dependent receptor-like beta-barrel" evidence="15">
    <location>
        <begin position="296"/>
        <end position="817"/>
    </location>
</feature>
<dbReference type="SUPFAM" id="SSF56935">
    <property type="entry name" value="Porins"/>
    <property type="match status" value="1"/>
</dbReference>
<proteinExistence type="inferred from homology"/>
<dbReference type="PANTHER" id="PTHR32552:SF89">
    <property type="entry name" value="CATECHOLATE SIDEROPHORE RECEPTOR FIU"/>
    <property type="match status" value="1"/>
</dbReference>
<dbReference type="Pfam" id="PF07715">
    <property type="entry name" value="Plug"/>
    <property type="match status" value="1"/>
</dbReference>
<keyword evidence="7" id="KW-0408">Iron</keyword>
<feature type="region of interest" description="Disordered" evidence="13">
    <location>
        <begin position="28"/>
        <end position="55"/>
    </location>
</feature>
<dbReference type="PANTHER" id="PTHR32552">
    <property type="entry name" value="FERRICHROME IRON RECEPTOR-RELATED"/>
    <property type="match status" value="1"/>
</dbReference>
<evidence type="ECO:0000256" key="13">
    <source>
        <dbReference type="SAM" id="MobiDB-lite"/>
    </source>
</evidence>
<evidence type="ECO:0000256" key="9">
    <source>
        <dbReference type="ARBA" id="ARBA00023077"/>
    </source>
</evidence>
<feature type="chain" id="PRO_5046188884" evidence="14">
    <location>
        <begin position="25"/>
        <end position="860"/>
    </location>
</feature>
<dbReference type="EMBL" id="JAGJRS010000028">
    <property type="protein sequence ID" value="MBP1475380.1"/>
    <property type="molecule type" value="Genomic_DNA"/>
</dbReference>
<keyword evidence="2" id="KW-0813">Transport</keyword>
<evidence type="ECO:0000256" key="3">
    <source>
        <dbReference type="ARBA" id="ARBA00022452"/>
    </source>
</evidence>
<accession>A0ABS4DQP6</accession>
<evidence type="ECO:0000256" key="7">
    <source>
        <dbReference type="ARBA" id="ARBA00023004"/>
    </source>
</evidence>
<name>A0ABS4DQP6_9GAMM</name>
<sequence length="860" mass="92980">MNKHVRLALSAAIAACLMPGLALAQNNDAAQDTTPPSNTTQPTRSKAQAPSAANAKSLEQVVVTGNTATGGLKKIDTSYTVTTATAEQIRMANPKSTADLLKIAPGLWPESTGGQTGANIEIAGFPGGGDAPFNTVQLMGSPLYGMPTLSFFEQTSIFRLDDTVDRAEIIQGGPSVVFADGQIGASENFILKQGTEVPSGSVGVTYGSENLKRIDGFFGFPLGKDTYGSIGGFYRDSDGVRDPGFAADKGGQLTGTFTHDSDNGTMMLYARYLNDRNQFITPIPLLQSGTDHFSAYPGFDPLTDTYNGPAIQHVFLAGYPGGGRDANLANGRGAQFGFFGGNFDYDLGNGWSISDKFLIDGGDADTNALFSGTNPGSLDDMLYSDQSQIGAFNLAPGSATASYVGGGAVDPNQSVIHQGWWFIHKHLKNISNDFRLSKEIFEGNTLTAGVYLAHYTMDDEWALGNQMLMTNTPNARPITVTYADGGQTYYLTDGQGFLDNGGYNIAQHGSATNKAFYLSDIWRIGRWLIDLSGRIENQDATNNVCNFQSDGRVDADGNPVNGVIDTDGNPYTLYNNAVPVCDGTFARTRYDKTHPSWTFGVNYELADNMSVYFRANQGGHFDDFDNGIRGNTTGNTAPMQKIQNFEGGFKYQSEQWFLDLSAYHRQFIGLLYQPTDAAGVPNGPQSTYGSDSKGVNVNTAWSPTENLKFQLVGNYLDGHYSHNRSCLPYTNPVAGDGCAFINGVQLQRQPKVRYMFTPSYRIPFGWGDVLAFVTFTHVGAHTQDISGLQQLGSYHTWDFGIVANIQQSWQLRLQGTNMTNELGLTESNSRIFGSAAGTTGVILARPLEGREVNLQVKYLF</sequence>
<evidence type="ECO:0000256" key="4">
    <source>
        <dbReference type="ARBA" id="ARBA00022496"/>
    </source>
</evidence>
<dbReference type="Gene3D" id="2.40.170.20">
    <property type="entry name" value="TonB-dependent receptor, beta-barrel domain"/>
    <property type="match status" value="1"/>
</dbReference>
<dbReference type="RefSeq" id="WP_209621979.1">
    <property type="nucleotide sequence ID" value="NZ_JAGJRS010000028.1"/>
</dbReference>